<keyword evidence="4" id="KW-1185">Reference proteome</keyword>
<dbReference type="GO" id="GO:0000045">
    <property type="term" value="P:autophagosome assembly"/>
    <property type="evidence" value="ECO:0007669"/>
    <property type="project" value="InterPro"/>
</dbReference>
<dbReference type="GO" id="GO:1990316">
    <property type="term" value="C:Atg1/ULK1 kinase complex"/>
    <property type="evidence" value="ECO:0007669"/>
    <property type="project" value="TreeGrafter"/>
</dbReference>
<dbReference type="Pfam" id="PF00240">
    <property type="entry name" value="ubiquitin"/>
    <property type="match status" value="1"/>
</dbReference>
<dbReference type="InterPro" id="IPR040040">
    <property type="entry name" value="ATG11"/>
</dbReference>
<evidence type="ECO:0000313" key="4">
    <source>
        <dbReference type="Proteomes" id="UP000001876"/>
    </source>
</evidence>
<dbReference type="Gene3D" id="3.10.20.90">
    <property type="entry name" value="Phosphatidylinositol 3-kinase Catalytic Subunit, Chain A, domain 1"/>
    <property type="match status" value="1"/>
</dbReference>
<feature type="compositionally biased region" description="Low complexity" evidence="1">
    <location>
        <begin position="126"/>
        <end position="138"/>
    </location>
</feature>
<proteinExistence type="predicted"/>
<evidence type="ECO:0000313" key="3">
    <source>
        <dbReference type="EMBL" id="EEH53279.1"/>
    </source>
</evidence>
<feature type="domain" description="Ubiquitin-like" evidence="2">
    <location>
        <begin position="1"/>
        <end position="60"/>
    </location>
</feature>
<dbReference type="InterPro" id="IPR029071">
    <property type="entry name" value="Ubiquitin-like_domsf"/>
</dbReference>
<organism evidence="4">
    <name type="scientific">Micromonas pusilla (strain CCMP1545)</name>
    <name type="common">Picoplanktonic green alga</name>
    <dbReference type="NCBI Taxonomy" id="564608"/>
    <lineage>
        <taxon>Eukaryota</taxon>
        <taxon>Viridiplantae</taxon>
        <taxon>Chlorophyta</taxon>
        <taxon>Mamiellophyceae</taxon>
        <taxon>Mamiellales</taxon>
        <taxon>Mamiellaceae</taxon>
        <taxon>Micromonas</taxon>
    </lineage>
</organism>
<feature type="region of interest" description="Disordered" evidence="1">
    <location>
        <begin position="53"/>
        <end position="85"/>
    </location>
</feature>
<dbReference type="PROSITE" id="PS50053">
    <property type="entry name" value="UBIQUITIN_2"/>
    <property type="match status" value="1"/>
</dbReference>
<dbReference type="InterPro" id="IPR000626">
    <property type="entry name" value="Ubiquitin-like_dom"/>
</dbReference>
<feature type="region of interest" description="Disordered" evidence="1">
    <location>
        <begin position="113"/>
        <end position="138"/>
    </location>
</feature>
<dbReference type="EMBL" id="GG663746">
    <property type="protein sequence ID" value="EEH53279.1"/>
    <property type="molecule type" value="Genomic_DNA"/>
</dbReference>
<reference evidence="3 4" key="1">
    <citation type="journal article" date="2009" name="Science">
        <title>Green evolution and dynamic adaptations revealed by genomes of the marine picoeukaryotes Micromonas.</title>
        <authorList>
            <person name="Worden A.Z."/>
            <person name="Lee J.H."/>
            <person name="Mock T."/>
            <person name="Rouze P."/>
            <person name="Simmons M.P."/>
            <person name="Aerts A.L."/>
            <person name="Allen A.E."/>
            <person name="Cuvelier M.L."/>
            <person name="Derelle E."/>
            <person name="Everett M.V."/>
            <person name="Foulon E."/>
            <person name="Grimwood J."/>
            <person name="Gundlach H."/>
            <person name="Henrissat B."/>
            <person name="Napoli C."/>
            <person name="McDonald S.M."/>
            <person name="Parker M.S."/>
            <person name="Rombauts S."/>
            <person name="Salamov A."/>
            <person name="Von Dassow P."/>
            <person name="Badger J.H."/>
            <person name="Coutinho P.M."/>
            <person name="Demir E."/>
            <person name="Dubchak I."/>
            <person name="Gentemann C."/>
            <person name="Eikrem W."/>
            <person name="Gready J.E."/>
            <person name="John U."/>
            <person name="Lanier W."/>
            <person name="Lindquist E.A."/>
            <person name="Lucas S."/>
            <person name="Mayer K.F."/>
            <person name="Moreau H."/>
            <person name="Not F."/>
            <person name="Otillar R."/>
            <person name="Panaud O."/>
            <person name="Pangilinan J."/>
            <person name="Paulsen I."/>
            <person name="Piegu B."/>
            <person name="Poliakov A."/>
            <person name="Robbens S."/>
            <person name="Schmutz J."/>
            <person name="Toulza E."/>
            <person name="Wyss T."/>
            <person name="Zelensky A."/>
            <person name="Zhou K."/>
            <person name="Armbrust E.V."/>
            <person name="Bhattacharya D."/>
            <person name="Goodenough U.W."/>
            <person name="Van de Peer Y."/>
            <person name="Grigoriev I.V."/>
        </authorList>
    </citation>
    <scope>NUCLEOTIDE SEQUENCE [LARGE SCALE GENOMIC DNA]</scope>
    <source>
        <strain evidence="3 4">CCMP1545</strain>
    </source>
</reference>
<dbReference type="AlphaFoldDB" id="C1N400"/>
<dbReference type="GO" id="GO:0000422">
    <property type="term" value="P:autophagy of mitochondrion"/>
    <property type="evidence" value="ECO:0007669"/>
    <property type="project" value="TreeGrafter"/>
</dbReference>
<dbReference type="GO" id="GO:0034517">
    <property type="term" value="P:ribophagy"/>
    <property type="evidence" value="ECO:0007669"/>
    <property type="project" value="TreeGrafter"/>
</dbReference>
<dbReference type="GO" id="GO:0019901">
    <property type="term" value="F:protein kinase binding"/>
    <property type="evidence" value="ECO:0007669"/>
    <property type="project" value="TreeGrafter"/>
</dbReference>
<dbReference type="GO" id="GO:0061709">
    <property type="term" value="P:reticulophagy"/>
    <property type="evidence" value="ECO:0007669"/>
    <property type="project" value="TreeGrafter"/>
</dbReference>
<dbReference type="Proteomes" id="UP000001876">
    <property type="component" value="Unassembled WGS sequence"/>
</dbReference>
<evidence type="ECO:0000256" key="1">
    <source>
        <dbReference type="SAM" id="MobiDB-lite"/>
    </source>
</evidence>
<dbReference type="PANTHER" id="PTHR13222">
    <property type="entry name" value="RB1-INDUCIBLE COILED-COIL"/>
    <property type="match status" value="1"/>
</dbReference>
<gene>
    <name evidence="3" type="ORF">MICPUCDRAFT_52358</name>
</gene>
<dbReference type="OrthoDB" id="2122982at2759"/>
<dbReference type="RefSeq" id="XP_003062460.1">
    <property type="nucleotide sequence ID" value="XM_003062414.1"/>
</dbReference>
<dbReference type="GeneID" id="9688146"/>
<name>C1N400_MICPC</name>
<accession>C1N400</accession>
<dbReference type="GO" id="GO:0034045">
    <property type="term" value="C:phagophore assembly site membrane"/>
    <property type="evidence" value="ECO:0007669"/>
    <property type="project" value="TreeGrafter"/>
</dbReference>
<evidence type="ECO:0000259" key="2">
    <source>
        <dbReference type="PROSITE" id="PS50053"/>
    </source>
</evidence>
<dbReference type="PANTHER" id="PTHR13222:SF1">
    <property type="entry name" value="RB1-INDUCIBLE COILED-COIL PROTEIN 1"/>
    <property type="match status" value="1"/>
</dbReference>
<dbReference type="STRING" id="564608.C1N400"/>
<dbReference type="KEGG" id="mpp:MICPUCDRAFT_52358"/>
<sequence length="225" mass="24241">MRVIVAHSGETVELECDADTRVETVATALAAATGVDVADQLVVFAGRRLESSETLGAHELPTAAEPPPPPPVDDDAATTPHPKPSHVFMYMKSLLRPEATAPPVPPMVAVAVEASPPPPPPPPPATTAAAADHPLDASPSPLARALPDYERDFRAHAQRASSFARAMRRRFEHCERLILETHAMALAVDAVAENVDAHFSYIARRQVRSIHWFPYDRVGVVNVIP</sequence>
<dbReference type="GO" id="GO:0060090">
    <property type="term" value="F:molecular adaptor activity"/>
    <property type="evidence" value="ECO:0007669"/>
    <property type="project" value="TreeGrafter"/>
</dbReference>
<protein>
    <submittedName>
        <fullName evidence="3">Predicted protein</fullName>
    </submittedName>
</protein>
<feature type="compositionally biased region" description="Pro residues" evidence="1">
    <location>
        <begin position="115"/>
        <end position="125"/>
    </location>
</feature>
<dbReference type="GO" id="GO:0034727">
    <property type="term" value="P:piecemeal microautophagy of the nucleus"/>
    <property type="evidence" value="ECO:0007669"/>
    <property type="project" value="TreeGrafter"/>
</dbReference>
<dbReference type="SUPFAM" id="SSF54236">
    <property type="entry name" value="Ubiquitin-like"/>
    <property type="match status" value="1"/>
</dbReference>